<evidence type="ECO:0000256" key="2">
    <source>
        <dbReference type="ARBA" id="ARBA00022670"/>
    </source>
</evidence>
<evidence type="ECO:0000259" key="9">
    <source>
        <dbReference type="Pfam" id="PF01447"/>
    </source>
</evidence>
<gene>
    <name evidence="11" type="ORF">BOH66_12520</name>
</gene>
<evidence type="ECO:0000259" key="10">
    <source>
        <dbReference type="Pfam" id="PF02868"/>
    </source>
</evidence>
<protein>
    <recommendedName>
        <fullName evidence="8">Neutral metalloproteinase</fullName>
        <ecNumber evidence="8">3.4.24.-</ecNumber>
    </recommendedName>
</protein>
<dbReference type="InterPro" id="IPR023612">
    <property type="entry name" value="Peptidase_M4"/>
</dbReference>
<evidence type="ECO:0000256" key="8">
    <source>
        <dbReference type="RuleBase" id="RU366073"/>
    </source>
</evidence>
<evidence type="ECO:0000256" key="7">
    <source>
        <dbReference type="PIRSR" id="PIRSR623612-1"/>
    </source>
</evidence>
<proteinExistence type="inferred from homology"/>
<dbReference type="GO" id="GO:0006508">
    <property type="term" value="P:proteolysis"/>
    <property type="evidence" value="ECO:0007669"/>
    <property type="project" value="UniProtKB-KW"/>
</dbReference>
<reference evidence="11 12" key="1">
    <citation type="submission" date="2016-12" db="EMBL/GenBank/DDBJ databases">
        <title>Complete genome sequence of Microbacterium aurum KACC 15219.</title>
        <authorList>
            <person name="Jung Y."/>
            <person name="Shin J.-H."/>
            <person name="Lee Y.-J."/>
            <person name="Yi H."/>
            <person name="Bahn Y.-S."/>
            <person name="Kim J.F."/>
            <person name="Lee D.-W."/>
        </authorList>
    </citation>
    <scope>NUCLEOTIDE SEQUENCE [LARGE SCALE GENOMIC DNA]</scope>
    <source>
        <strain evidence="11 12">KACC 15219</strain>
    </source>
</reference>
<dbReference type="STRING" id="36805.BOH66_12520"/>
<evidence type="ECO:0000313" key="12">
    <source>
        <dbReference type="Proteomes" id="UP000187185"/>
    </source>
</evidence>
<dbReference type="AlphaFoldDB" id="A0A1P8UA30"/>
<dbReference type="EMBL" id="CP018762">
    <property type="protein sequence ID" value="APZ34974.1"/>
    <property type="molecule type" value="Genomic_DNA"/>
</dbReference>
<keyword evidence="12" id="KW-1185">Reference proteome</keyword>
<keyword evidence="3" id="KW-0479">Metal-binding</keyword>
<dbReference type="SUPFAM" id="SSF55486">
    <property type="entry name" value="Metalloproteases ('zincins'), catalytic domain"/>
    <property type="match status" value="1"/>
</dbReference>
<dbReference type="Pfam" id="PF01447">
    <property type="entry name" value="Peptidase_M4"/>
    <property type="match status" value="1"/>
</dbReference>
<comment type="cofactor">
    <cofactor evidence="8">
        <name>Zn(2+)</name>
        <dbReference type="ChEBI" id="CHEBI:29105"/>
    </cofactor>
</comment>
<dbReference type="GO" id="GO:0046872">
    <property type="term" value="F:metal ion binding"/>
    <property type="evidence" value="ECO:0007669"/>
    <property type="project" value="UniProtKB-UniRule"/>
</dbReference>
<organism evidence="11 12">
    <name type="scientific">Microbacterium aurum</name>
    <dbReference type="NCBI Taxonomy" id="36805"/>
    <lineage>
        <taxon>Bacteria</taxon>
        <taxon>Bacillati</taxon>
        <taxon>Actinomycetota</taxon>
        <taxon>Actinomycetes</taxon>
        <taxon>Micrococcales</taxon>
        <taxon>Microbacteriaceae</taxon>
        <taxon>Microbacterium</taxon>
    </lineage>
</organism>
<evidence type="ECO:0000256" key="1">
    <source>
        <dbReference type="ARBA" id="ARBA00009388"/>
    </source>
</evidence>
<dbReference type="PANTHER" id="PTHR43579:SF1">
    <property type="entry name" value="NEUTRAL METALLOPROTEINASE"/>
    <property type="match status" value="1"/>
</dbReference>
<name>A0A1P8UA30_9MICO</name>
<feature type="active site" evidence="7">
    <location>
        <position position="166"/>
    </location>
</feature>
<feature type="active site" description="Proton donor" evidence="7">
    <location>
        <position position="267"/>
    </location>
</feature>
<keyword evidence="8" id="KW-0964">Secreted</keyword>
<dbReference type="PRINTS" id="PR00730">
    <property type="entry name" value="THERMOLYSIN"/>
</dbReference>
<keyword evidence="6 8" id="KW-0482">Metalloprotease</keyword>
<dbReference type="Pfam" id="PF02868">
    <property type="entry name" value="Peptidase_M4_C"/>
    <property type="match status" value="1"/>
</dbReference>
<dbReference type="GO" id="GO:0004222">
    <property type="term" value="F:metalloendopeptidase activity"/>
    <property type="evidence" value="ECO:0007669"/>
    <property type="project" value="UniProtKB-UniRule"/>
</dbReference>
<dbReference type="InterPro" id="IPR027268">
    <property type="entry name" value="Peptidase_M4/M1_CTD_sf"/>
</dbReference>
<dbReference type="EC" id="3.4.24.-" evidence="8"/>
<sequence length="352" mass="37172">MHAIIPPYLLARLATAEAPHLAVAAEAARATLATPRVYHPTRANLDVTVEGDALVLEGSPAPDRVISDAQHRETLPGVRVRGEDDPASDDVAVNQAFDGLGDTFDLLWDAFGRAAIDGAGGTLEATVHYGQKYDNAFWDGERMVFGDGDGEVFTGFTGSVSVIGHELGHGVIEHAGGLEYQGQSGALNESVADVFGALTEQHLVRQSAVEASWLIGAGIFTDAVQGTALRSMKAPGTAYDDDVLGRDPQPAHMRDYVETTEDNGGVHINSGIPNKAFHLVATALGGYAWERAGRIWYLALTGGRLSRTADFAAFAAETVAVAAREYGEDSEEADAVRTAWSAVGVVNGDERS</sequence>
<dbReference type="RefSeq" id="WP_076691360.1">
    <property type="nucleotide sequence ID" value="NZ_CP018762.1"/>
</dbReference>
<evidence type="ECO:0000256" key="4">
    <source>
        <dbReference type="ARBA" id="ARBA00022801"/>
    </source>
</evidence>
<evidence type="ECO:0000256" key="3">
    <source>
        <dbReference type="ARBA" id="ARBA00022723"/>
    </source>
</evidence>
<evidence type="ECO:0000256" key="5">
    <source>
        <dbReference type="ARBA" id="ARBA00022833"/>
    </source>
</evidence>
<evidence type="ECO:0000313" key="11">
    <source>
        <dbReference type="EMBL" id="APZ34974.1"/>
    </source>
</evidence>
<dbReference type="GO" id="GO:0005576">
    <property type="term" value="C:extracellular region"/>
    <property type="evidence" value="ECO:0007669"/>
    <property type="project" value="UniProtKB-SubCell"/>
</dbReference>
<comment type="function">
    <text evidence="8">Extracellular zinc metalloprotease.</text>
</comment>
<feature type="domain" description="Peptidase M4" evidence="9">
    <location>
        <begin position="45"/>
        <end position="173"/>
    </location>
</feature>
<dbReference type="InterPro" id="IPR001570">
    <property type="entry name" value="Peptidase_M4_C_domain"/>
</dbReference>
<keyword evidence="2 8" id="KW-0645">Protease</keyword>
<dbReference type="InterPro" id="IPR013856">
    <property type="entry name" value="Peptidase_M4_domain"/>
</dbReference>
<comment type="similarity">
    <text evidence="1 8">Belongs to the peptidase M4 family.</text>
</comment>
<dbReference type="OrthoDB" id="291295at2"/>
<dbReference type="CDD" id="cd09597">
    <property type="entry name" value="M4_TLP"/>
    <property type="match status" value="1"/>
</dbReference>
<keyword evidence="5 8" id="KW-0862">Zinc</keyword>
<dbReference type="Gene3D" id="3.10.170.10">
    <property type="match status" value="1"/>
</dbReference>
<accession>A0A1P8UA30</accession>
<dbReference type="InterPro" id="IPR052759">
    <property type="entry name" value="Metalloprotease_M4"/>
</dbReference>
<dbReference type="KEGG" id="maur:BOH66_12520"/>
<dbReference type="Gene3D" id="1.10.390.10">
    <property type="entry name" value="Neutral Protease Domain 2"/>
    <property type="match status" value="1"/>
</dbReference>
<dbReference type="Proteomes" id="UP000187185">
    <property type="component" value="Chromosome"/>
</dbReference>
<evidence type="ECO:0000256" key="6">
    <source>
        <dbReference type="ARBA" id="ARBA00023049"/>
    </source>
</evidence>
<feature type="domain" description="Peptidase M4 C-terminal" evidence="10">
    <location>
        <begin position="177"/>
        <end position="345"/>
    </location>
</feature>
<dbReference type="PANTHER" id="PTHR43579">
    <property type="match status" value="1"/>
</dbReference>
<keyword evidence="4 8" id="KW-0378">Hydrolase</keyword>
<comment type="subcellular location">
    <subcellularLocation>
        <location evidence="8">Secreted</location>
    </subcellularLocation>
</comment>